<dbReference type="OrthoDB" id="120213at2157"/>
<feature type="domain" description="N-acetyltransferase" evidence="4">
    <location>
        <begin position="12"/>
        <end position="176"/>
    </location>
</feature>
<evidence type="ECO:0000256" key="3">
    <source>
        <dbReference type="ARBA" id="ARBA00038502"/>
    </source>
</evidence>
<dbReference type="InterPro" id="IPR051531">
    <property type="entry name" value="N-acetyltransferase"/>
</dbReference>
<evidence type="ECO:0000313" key="6">
    <source>
        <dbReference type="Proteomes" id="UP000011568"/>
    </source>
</evidence>
<evidence type="ECO:0000256" key="1">
    <source>
        <dbReference type="ARBA" id="ARBA00022679"/>
    </source>
</evidence>
<dbReference type="PANTHER" id="PTHR43792:SF8">
    <property type="entry name" value="[RIBOSOMAL PROTEIN US5]-ALANINE N-ACETYLTRANSFERASE"/>
    <property type="match status" value="1"/>
</dbReference>
<organism evidence="5 6">
    <name type="scientific">Halococcus morrhuae DSM 1307</name>
    <dbReference type="NCBI Taxonomy" id="931277"/>
    <lineage>
        <taxon>Archaea</taxon>
        <taxon>Methanobacteriati</taxon>
        <taxon>Methanobacteriota</taxon>
        <taxon>Stenosarchaea group</taxon>
        <taxon>Halobacteria</taxon>
        <taxon>Halobacteriales</taxon>
        <taxon>Halococcaceae</taxon>
        <taxon>Halococcus</taxon>
    </lineage>
</organism>
<dbReference type="Gene3D" id="3.40.630.30">
    <property type="match status" value="1"/>
</dbReference>
<accession>M0M331</accession>
<keyword evidence="6" id="KW-1185">Reference proteome</keyword>
<keyword evidence="1 5" id="KW-0808">Transferase</keyword>
<evidence type="ECO:0000313" key="5">
    <source>
        <dbReference type="EMBL" id="EMA40091.1"/>
    </source>
</evidence>
<proteinExistence type="inferred from homology"/>
<evidence type="ECO:0000256" key="2">
    <source>
        <dbReference type="ARBA" id="ARBA00023315"/>
    </source>
</evidence>
<comment type="caution">
    <text evidence="5">The sequence shown here is derived from an EMBL/GenBank/DDBJ whole genome shotgun (WGS) entry which is preliminary data.</text>
</comment>
<reference evidence="5 6" key="1">
    <citation type="journal article" date="2014" name="PLoS Genet.">
        <title>Phylogenetically driven sequencing of extremely halophilic archaea reveals strategies for static and dynamic osmo-response.</title>
        <authorList>
            <person name="Becker E.A."/>
            <person name="Seitzer P.M."/>
            <person name="Tritt A."/>
            <person name="Larsen D."/>
            <person name="Krusor M."/>
            <person name="Yao A.I."/>
            <person name="Wu D."/>
            <person name="Madern D."/>
            <person name="Eisen J.A."/>
            <person name="Darling A.E."/>
            <person name="Facciotti M.T."/>
        </authorList>
    </citation>
    <scope>NUCLEOTIDE SEQUENCE [LARGE SCALE GENOMIC DNA]</scope>
    <source>
        <strain evidence="5 6">DSM 1307</strain>
    </source>
</reference>
<dbReference type="InterPro" id="IPR000182">
    <property type="entry name" value="GNAT_dom"/>
</dbReference>
<dbReference type="PANTHER" id="PTHR43792">
    <property type="entry name" value="GNAT FAMILY, PUTATIVE (AFU_ORTHOLOGUE AFUA_3G00765)-RELATED-RELATED"/>
    <property type="match status" value="1"/>
</dbReference>
<sequence length="184" mass="20728">MPGARIERGERVTLRTVEEEDVPFTQRASANPEIRYPLGSRLGNQEQVEEWGSESTDRFLVCLDDDAGPGQPDEGAVRRVGVVSVEDADWKRPELGYWLVPEVHGEGYGTEAVALVVEYVFRSYGTPAIGAGAFDFNDASQGLLESLGFSEEGRRRKYMFIDGEHHDMLQYGLLREEWLEQRDS</sequence>
<dbReference type="InterPro" id="IPR016181">
    <property type="entry name" value="Acyl_CoA_acyltransferase"/>
</dbReference>
<evidence type="ECO:0000259" key="4">
    <source>
        <dbReference type="PROSITE" id="PS51186"/>
    </source>
</evidence>
<dbReference type="GO" id="GO:0016747">
    <property type="term" value="F:acyltransferase activity, transferring groups other than amino-acyl groups"/>
    <property type="evidence" value="ECO:0007669"/>
    <property type="project" value="InterPro"/>
</dbReference>
<dbReference type="Pfam" id="PF13302">
    <property type="entry name" value="Acetyltransf_3"/>
    <property type="match status" value="1"/>
</dbReference>
<name>M0M331_HALMO</name>
<protein>
    <submittedName>
        <fullName evidence="5">Protein N-acetyltransferase-like protein</fullName>
    </submittedName>
</protein>
<dbReference type="PATRIC" id="fig|931277.6.peg.2791"/>
<dbReference type="SUPFAM" id="SSF55729">
    <property type="entry name" value="Acyl-CoA N-acyltransferases (Nat)"/>
    <property type="match status" value="1"/>
</dbReference>
<dbReference type="AlphaFoldDB" id="M0M331"/>
<keyword evidence="2" id="KW-0012">Acyltransferase</keyword>
<dbReference type="eggNOG" id="arCOG00842">
    <property type="taxonomic scope" value="Archaea"/>
</dbReference>
<dbReference type="RefSeq" id="WP_004055717.1">
    <property type="nucleotide sequence ID" value="NZ_AOMC01000154.1"/>
</dbReference>
<dbReference type="EMBL" id="AOMC01000154">
    <property type="protein sequence ID" value="EMA40091.1"/>
    <property type="molecule type" value="Genomic_DNA"/>
</dbReference>
<comment type="similarity">
    <text evidence="3">Belongs to the acetyltransferase family. RimJ subfamily.</text>
</comment>
<dbReference type="Proteomes" id="UP000011568">
    <property type="component" value="Unassembled WGS sequence"/>
</dbReference>
<dbReference type="PROSITE" id="PS51186">
    <property type="entry name" value="GNAT"/>
    <property type="match status" value="1"/>
</dbReference>
<dbReference type="STRING" id="931277.C448_14223"/>
<gene>
    <name evidence="5" type="ORF">C448_14223</name>
</gene>